<dbReference type="STRING" id="1760988.SAMN02949497_2565"/>
<proteinExistence type="predicted"/>
<evidence type="ECO:0000313" key="2">
    <source>
        <dbReference type="Proteomes" id="UP000192923"/>
    </source>
</evidence>
<reference evidence="1 2" key="1">
    <citation type="submission" date="2016-12" db="EMBL/GenBank/DDBJ databases">
        <authorList>
            <person name="Song W.-J."/>
            <person name="Kurnit D.M."/>
        </authorList>
    </citation>
    <scope>NUCLEOTIDE SEQUENCE [LARGE SCALE GENOMIC DNA]</scope>
    <source>
        <strain evidence="1 2">175</strain>
    </source>
</reference>
<organism evidence="1 2">
    <name type="scientific">Methylomagnum ishizawai</name>
    <dbReference type="NCBI Taxonomy" id="1760988"/>
    <lineage>
        <taxon>Bacteria</taxon>
        <taxon>Pseudomonadati</taxon>
        <taxon>Pseudomonadota</taxon>
        <taxon>Gammaproteobacteria</taxon>
        <taxon>Methylococcales</taxon>
        <taxon>Methylococcaceae</taxon>
        <taxon>Methylomagnum</taxon>
    </lineage>
</organism>
<gene>
    <name evidence="1" type="ORF">SAMN02949497_2565</name>
</gene>
<accession>A0A1Y6D3U2</accession>
<sequence>MSEPNHTVLYDGGCPLCSREIAHYRRIAGAAAPIDWVDIAPLAADPAAYGVSRLEALRVFHVIDPAGQPHKGARGFLALWAILPRYRWLARGCRALRLEPVLDWAYRHFAGWHFAKRCREGVCGTGGA</sequence>
<dbReference type="InterPro" id="IPR044691">
    <property type="entry name" value="DCC1_Trx"/>
</dbReference>
<protein>
    <submittedName>
        <fullName evidence="1">Predicted thiol-disulfide oxidoreductase YuxK, DCC family</fullName>
    </submittedName>
</protein>
<name>A0A1Y6D3U2_9GAMM</name>
<dbReference type="Proteomes" id="UP000192923">
    <property type="component" value="Unassembled WGS sequence"/>
</dbReference>
<dbReference type="RefSeq" id="WP_125468921.1">
    <property type="nucleotide sequence ID" value="NZ_FXAM01000001.1"/>
</dbReference>
<dbReference type="Pfam" id="PF04134">
    <property type="entry name" value="DCC1-like"/>
    <property type="match status" value="1"/>
</dbReference>
<evidence type="ECO:0000313" key="1">
    <source>
        <dbReference type="EMBL" id="SMF95212.1"/>
    </source>
</evidence>
<dbReference type="AlphaFoldDB" id="A0A1Y6D3U2"/>
<dbReference type="EMBL" id="FXAM01000001">
    <property type="protein sequence ID" value="SMF95212.1"/>
    <property type="molecule type" value="Genomic_DNA"/>
</dbReference>
<keyword evidence="2" id="KW-1185">Reference proteome</keyword>
<dbReference type="OrthoDB" id="5294764at2"/>
<dbReference type="InterPro" id="IPR007263">
    <property type="entry name" value="DCC1-like"/>
</dbReference>
<dbReference type="PANTHER" id="PTHR34290">
    <property type="entry name" value="SI:CH73-390P7.2"/>
    <property type="match status" value="1"/>
</dbReference>
<dbReference type="PANTHER" id="PTHR34290:SF2">
    <property type="entry name" value="OS04G0668800 PROTEIN"/>
    <property type="match status" value="1"/>
</dbReference>
<dbReference type="GO" id="GO:0015035">
    <property type="term" value="F:protein-disulfide reductase activity"/>
    <property type="evidence" value="ECO:0007669"/>
    <property type="project" value="InterPro"/>
</dbReference>